<organism evidence="1 2">
    <name type="scientific">Parelaphostrongylus tenuis</name>
    <name type="common">Meningeal worm</name>
    <dbReference type="NCBI Taxonomy" id="148309"/>
    <lineage>
        <taxon>Eukaryota</taxon>
        <taxon>Metazoa</taxon>
        <taxon>Ecdysozoa</taxon>
        <taxon>Nematoda</taxon>
        <taxon>Chromadorea</taxon>
        <taxon>Rhabditida</taxon>
        <taxon>Rhabditina</taxon>
        <taxon>Rhabditomorpha</taxon>
        <taxon>Strongyloidea</taxon>
        <taxon>Metastrongylidae</taxon>
        <taxon>Parelaphostrongylus</taxon>
    </lineage>
</organism>
<dbReference type="Proteomes" id="UP001196413">
    <property type="component" value="Unassembled WGS sequence"/>
</dbReference>
<comment type="caution">
    <text evidence="1">The sequence shown here is derived from an EMBL/GenBank/DDBJ whole genome shotgun (WGS) entry which is preliminary data.</text>
</comment>
<gene>
    <name evidence="1" type="ORF">KIN20_025304</name>
</gene>
<evidence type="ECO:0000313" key="1">
    <source>
        <dbReference type="EMBL" id="KAJ1365082.1"/>
    </source>
</evidence>
<keyword evidence="2" id="KW-1185">Reference proteome</keyword>
<sequence length="76" mass="8827">MPTGEVDEVLFSEGRVISLNMWVERDEFCMHSKPYIYKTSRAALRFFAKFRADNTNLRISCILDVHAQLVEMPSSK</sequence>
<evidence type="ECO:0000313" key="2">
    <source>
        <dbReference type="Proteomes" id="UP001196413"/>
    </source>
</evidence>
<proteinExistence type="predicted"/>
<dbReference type="AlphaFoldDB" id="A0AAD5QX73"/>
<dbReference type="EMBL" id="JAHQIW010005170">
    <property type="protein sequence ID" value="KAJ1365082.1"/>
    <property type="molecule type" value="Genomic_DNA"/>
</dbReference>
<name>A0AAD5QX73_PARTN</name>
<protein>
    <submittedName>
        <fullName evidence="1">Uncharacterized protein</fullName>
    </submittedName>
</protein>
<reference evidence="1" key="1">
    <citation type="submission" date="2021-06" db="EMBL/GenBank/DDBJ databases">
        <title>Parelaphostrongylus tenuis whole genome reference sequence.</title>
        <authorList>
            <person name="Garwood T.J."/>
            <person name="Larsen P.A."/>
            <person name="Fountain-Jones N.M."/>
            <person name="Garbe J.R."/>
            <person name="Macchietto M.G."/>
            <person name="Kania S.A."/>
            <person name="Gerhold R.W."/>
            <person name="Richards J.E."/>
            <person name="Wolf T.M."/>
        </authorList>
    </citation>
    <scope>NUCLEOTIDE SEQUENCE</scope>
    <source>
        <strain evidence="1">MNPRO001-30</strain>
        <tissue evidence="1">Meninges</tissue>
    </source>
</reference>
<accession>A0AAD5QX73</accession>